<evidence type="ECO:0000313" key="3">
    <source>
        <dbReference type="EMBL" id="KAF2264805.1"/>
    </source>
</evidence>
<proteinExistence type="predicted"/>
<dbReference type="GO" id="GO:0001228">
    <property type="term" value="F:DNA-binding transcription activator activity, RNA polymerase II-specific"/>
    <property type="evidence" value="ECO:0007669"/>
    <property type="project" value="TreeGrafter"/>
</dbReference>
<dbReference type="SUPFAM" id="SSF57701">
    <property type="entry name" value="Zn2/Cys6 DNA-binding domain"/>
    <property type="match status" value="1"/>
</dbReference>
<dbReference type="Pfam" id="PF11951">
    <property type="entry name" value="Fungal_trans_2"/>
    <property type="match status" value="1"/>
</dbReference>
<evidence type="ECO:0000256" key="1">
    <source>
        <dbReference type="ARBA" id="ARBA00023242"/>
    </source>
</evidence>
<comment type="caution">
    <text evidence="3">The sequence shown here is derived from an EMBL/GenBank/DDBJ whole genome shotgun (WGS) entry which is preliminary data.</text>
</comment>
<accession>A0A9P4KE60</accession>
<organism evidence="3 4">
    <name type="scientific">Lojkania enalia</name>
    <dbReference type="NCBI Taxonomy" id="147567"/>
    <lineage>
        <taxon>Eukaryota</taxon>
        <taxon>Fungi</taxon>
        <taxon>Dikarya</taxon>
        <taxon>Ascomycota</taxon>
        <taxon>Pezizomycotina</taxon>
        <taxon>Dothideomycetes</taxon>
        <taxon>Pleosporomycetidae</taxon>
        <taxon>Pleosporales</taxon>
        <taxon>Pleosporales incertae sedis</taxon>
        <taxon>Lojkania</taxon>
    </lineage>
</organism>
<dbReference type="AlphaFoldDB" id="A0A9P4KE60"/>
<sequence>MTRHSCGFVSKKPHKKSRGGCLTCKRKKVKCDESLPKCAYCSLRELECIYPQEHRRPTAISPCSPEAKLSDLKNEFEVDGDFSDLSLEISASLAPAVLTSIGQLTNIDLKYLHHYKTFTWRYITVRDEDIIHHLNREVVPQMGLSSPYLLYAILSIAAAHSNFLFPSSQARYISAVYRQKAFSVYNKSLQNITTDNYETLLLTSVLIQAMVPPPDLPYTDNGILTWVSQFLSMTQGLRILAGLTWSSGIEKLSVYPIFCREVRTLPPPPFTSPPELLFTKHPGLPGQDPEYPNPPATYRNTLSAYPSASDITNFPFTPQKFIPAGHQGPSWQIPTSAFLPPPLLALLRNIVGPPTTAGAPIDLHRATLLPALHALSPILLSLYHFHLSPDVYVRIIVFPSFLTPEYLYLVKIEEPRAMAIMAWFWAFLKLVPNMWYFEGLVKPVLQTISNIVMRSNNKILMDTVEGANRIVRLAEIWGAEVAARSVFEGWEGVDWEKRSWHLRIAEIGGNLLEG</sequence>
<keyword evidence="1" id="KW-0539">Nucleus</keyword>
<dbReference type="OrthoDB" id="3546279at2759"/>
<dbReference type="Pfam" id="PF00172">
    <property type="entry name" value="Zn_clus"/>
    <property type="match status" value="1"/>
</dbReference>
<dbReference type="PROSITE" id="PS00463">
    <property type="entry name" value="ZN2_CY6_FUNGAL_1"/>
    <property type="match status" value="1"/>
</dbReference>
<dbReference type="InterPro" id="IPR001138">
    <property type="entry name" value="Zn2Cys6_DnaBD"/>
</dbReference>
<dbReference type="PANTHER" id="PTHR47784:SF5">
    <property type="entry name" value="STEROL UPTAKE CONTROL PROTEIN 2"/>
    <property type="match status" value="1"/>
</dbReference>
<dbReference type="InterPro" id="IPR021858">
    <property type="entry name" value="Fun_TF"/>
</dbReference>
<dbReference type="GO" id="GO:0008270">
    <property type="term" value="F:zinc ion binding"/>
    <property type="evidence" value="ECO:0007669"/>
    <property type="project" value="InterPro"/>
</dbReference>
<dbReference type="InterPro" id="IPR036864">
    <property type="entry name" value="Zn2-C6_fun-type_DNA-bd_sf"/>
</dbReference>
<dbReference type="PROSITE" id="PS50048">
    <property type="entry name" value="ZN2_CY6_FUNGAL_2"/>
    <property type="match status" value="1"/>
</dbReference>
<protein>
    <recommendedName>
        <fullName evidence="2">Zn(2)-C6 fungal-type domain-containing protein</fullName>
    </recommendedName>
</protein>
<evidence type="ECO:0000259" key="2">
    <source>
        <dbReference type="PROSITE" id="PS50048"/>
    </source>
</evidence>
<gene>
    <name evidence="3" type="ORF">CC78DRAFT_568046</name>
</gene>
<dbReference type="PANTHER" id="PTHR47784">
    <property type="entry name" value="STEROL UPTAKE CONTROL PROTEIN 2"/>
    <property type="match status" value="1"/>
</dbReference>
<dbReference type="SMART" id="SM00066">
    <property type="entry name" value="GAL4"/>
    <property type="match status" value="1"/>
</dbReference>
<dbReference type="EMBL" id="ML986613">
    <property type="protein sequence ID" value="KAF2264805.1"/>
    <property type="molecule type" value="Genomic_DNA"/>
</dbReference>
<reference evidence="4" key="1">
    <citation type="journal article" date="2020" name="Stud. Mycol.">
        <title>101 Dothideomycetes genomes: A test case for predicting lifestyles and emergence of pathogens.</title>
        <authorList>
            <person name="Haridas S."/>
            <person name="Albert R."/>
            <person name="Binder M."/>
            <person name="Bloem J."/>
            <person name="LaButti K."/>
            <person name="Salamov A."/>
            <person name="Andreopoulos B."/>
            <person name="Baker S."/>
            <person name="Barry K."/>
            <person name="Bills G."/>
            <person name="Bluhm B."/>
            <person name="Cannon C."/>
            <person name="Castanera R."/>
            <person name="Culley D."/>
            <person name="Daum C."/>
            <person name="Ezra D."/>
            <person name="Gonzalez J."/>
            <person name="Henrissat B."/>
            <person name="Kuo A."/>
            <person name="Liang C."/>
            <person name="Lipzen A."/>
            <person name="Lutzoni F."/>
            <person name="Magnuson J."/>
            <person name="Mondo S."/>
            <person name="Nolan M."/>
            <person name="Ohm R."/>
            <person name="Pangilinan J."/>
            <person name="Park H.-J."/>
            <person name="Ramirez L."/>
            <person name="Alfaro M."/>
            <person name="Sun H."/>
            <person name="Tritt A."/>
            <person name="Yoshinaga Y."/>
            <person name="Zwiers L.-H."/>
            <person name="Turgeon B."/>
            <person name="Goodwin S."/>
            <person name="Spatafora J."/>
            <person name="Crous P."/>
            <person name="Grigoriev I."/>
        </authorList>
    </citation>
    <scope>NUCLEOTIDE SEQUENCE [LARGE SCALE GENOMIC DNA]</scope>
    <source>
        <strain evidence="4">CBS 304.66</strain>
    </source>
</reference>
<feature type="domain" description="Zn(2)-C6 fungal-type" evidence="2">
    <location>
        <begin position="20"/>
        <end position="50"/>
    </location>
</feature>
<keyword evidence="4" id="KW-1185">Reference proteome</keyword>
<dbReference type="Gene3D" id="4.10.240.10">
    <property type="entry name" value="Zn(2)-C6 fungal-type DNA-binding domain"/>
    <property type="match status" value="1"/>
</dbReference>
<evidence type="ECO:0000313" key="4">
    <source>
        <dbReference type="Proteomes" id="UP000800093"/>
    </source>
</evidence>
<dbReference type="InterPro" id="IPR053157">
    <property type="entry name" value="Sterol_Uptake_Regulator"/>
</dbReference>
<name>A0A9P4KE60_9PLEO</name>
<dbReference type="CDD" id="cd00067">
    <property type="entry name" value="GAL4"/>
    <property type="match status" value="1"/>
</dbReference>
<dbReference type="Proteomes" id="UP000800093">
    <property type="component" value="Unassembled WGS sequence"/>
</dbReference>